<evidence type="ECO:0000313" key="2">
    <source>
        <dbReference type="Proteomes" id="UP000218287"/>
    </source>
</evidence>
<dbReference type="Proteomes" id="UP000218287">
    <property type="component" value="Chromosome"/>
</dbReference>
<dbReference type="OrthoDB" id="573326at2"/>
<protein>
    <submittedName>
        <fullName evidence="1">Uncharacterized protein</fullName>
    </submittedName>
</protein>
<proteinExistence type="predicted"/>
<name>A0A1Z4GF43_9CYAN</name>
<gene>
    <name evidence="1" type="ORF">NIES21_19220</name>
</gene>
<accession>A0A1Z4GF43</accession>
<reference evidence="1 2" key="1">
    <citation type="submission" date="2017-06" db="EMBL/GenBank/DDBJ databases">
        <title>Genome sequencing of cyanobaciteial culture collection at National Institute for Environmental Studies (NIES).</title>
        <authorList>
            <person name="Hirose Y."/>
            <person name="Shimura Y."/>
            <person name="Fujisawa T."/>
            <person name="Nakamura Y."/>
            <person name="Kawachi M."/>
        </authorList>
    </citation>
    <scope>NUCLEOTIDE SEQUENCE [LARGE SCALE GENOMIC DNA]</scope>
    <source>
        <strain evidence="1 2">NIES-21</strain>
    </source>
</reference>
<keyword evidence="2" id="KW-1185">Reference proteome</keyword>
<dbReference type="AlphaFoldDB" id="A0A1Z4GF43"/>
<sequence length="191" mass="21829">MNNNINIGSFEVSVKFQGIRQSIGIVTQALAEDMPTNWTFPWQDLWRVCNSEGMNIVKLSTREEVWGLVRFAILPNPHKPKFVLIDNLEANPVSRGAKADRLLEPIGKWLLWYCTNLALQRCSGDDEKVLYLFSKAKAFVYYRDKAQMEYVDTIELGAGEKVHAFKFSRQSATTFSRNLENLWGTPKPANP</sequence>
<dbReference type="EMBL" id="AP018174">
    <property type="protein sequence ID" value="BAY16099.1"/>
    <property type="molecule type" value="Genomic_DNA"/>
</dbReference>
<organism evidence="1 2">
    <name type="scientific">Anabaenopsis circularis NIES-21</name>
    <dbReference type="NCBI Taxonomy" id="1085406"/>
    <lineage>
        <taxon>Bacteria</taxon>
        <taxon>Bacillati</taxon>
        <taxon>Cyanobacteriota</taxon>
        <taxon>Cyanophyceae</taxon>
        <taxon>Nostocales</taxon>
        <taxon>Nodulariaceae</taxon>
        <taxon>Anabaenopsis</taxon>
    </lineage>
</organism>
<evidence type="ECO:0000313" key="1">
    <source>
        <dbReference type="EMBL" id="BAY16099.1"/>
    </source>
</evidence>